<dbReference type="PROSITE" id="PS00211">
    <property type="entry name" value="ABC_TRANSPORTER_1"/>
    <property type="match status" value="1"/>
</dbReference>
<reference evidence="14" key="2">
    <citation type="submission" date="2023-11" db="EMBL/GenBank/DDBJ databases">
        <title>Antimicrobial resistance in invasive Streptococcus suis isolated in Spain and the associated genetic mechanisms.</title>
        <authorList>
            <person name="Uruen C."/>
            <person name="Arenas J.A."/>
        </authorList>
    </citation>
    <scope>NUCLEOTIDE SEQUENCE</scope>
    <source>
        <strain evidence="14">Ss_70</strain>
    </source>
</reference>
<evidence type="ECO:0000256" key="10">
    <source>
        <dbReference type="ARBA" id="ARBA00024432"/>
    </source>
</evidence>
<dbReference type="Proteomes" id="UP001270004">
    <property type="component" value="Unassembled WGS sequence"/>
</dbReference>
<dbReference type="GO" id="GO:0005886">
    <property type="term" value="C:plasma membrane"/>
    <property type="evidence" value="ECO:0007669"/>
    <property type="project" value="UniProtKB-SubCell"/>
</dbReference>
<dbReference type="RefSeq" id="WP_024388077.1">
    <property type="nucleotide sequence ID" value="NZ_CEGP01000013.1"/>
</dbReference>
<keyword evidence="8" id="KW-0472">Membrane</keyword>
<evidence type="ECO:0000256" key="9">
    <source>
        <dbReference type="ARBA" id="ARBA00024359"/>
    </source>
</evidence>
<protein>
    <recommendedName>
        <fullName evidence="10">Putative hemin import ATP-binding protein HrtA</fullName>
    </recommendedName>
</protein>
<dbReference type="PANTHER" id="PTHR24220:SF666">
    <property type="entry name" value="HEMIN IMPORT ATP-BINDING PROTEIN HRTA-RELATED"/>
    <property type="match status" value="1"/>
</dbReference>
<dbReference type="Proteomes" id="UP000072933">
    <property type="component" value="Unassembled WGS sequence"/>
</dbReference>
<evidence type="ECO:0000313" key="14">
    <source>
        <dbReference type="EMBL" id="MDX5038387.1"/>
    </source>
</evidence>
<dbReference type="FunFam" id="3.40.50.300:FF:000032">
    <property type="entry name" value="Export ABC transporter ATP-binding protein"/>
    <property type="match status" value="1"/>
</dbReference>
<keyword evidence="4" id="KW-1003">Cell membrane</keyword>
<comment type="function">
    <text evidence="11">Part of the ABC transporter complex hrt involved in hemin import. Responsible for energy coupling to the transport system.</text>
</comment>
<dbReference type="InterPro" id="IPR003439">
    <property type="entry name" value="ABC_transporter-like_ATP-bd"/>
</dbReference>
<dbReference type="PANTHER" id="PTHR24220">
    <property type="entry name" value="IMPORT ATP-BINDING PROTEIN"/>
    <property type="match status" value="1"/>
</dbReference>
<organism evidence="13 15">
    <name type="scientific">Streptococcus suis</name>
    <dbReference type="NCBI Taxonomy" id="1307"/>
    <lineage>
        <taxon>Bacteria</taxon>
        <taxon>Bacillati</taxon>
        <taxon>Bacillota</taxon>
        <taxon>Bacilli</taxon>
        <taxon>Lactobacillales</taxon>
        <taxon>Streptococcaceae</taxon>
        <taxon>Streptococcus</taxon>
    </lineage>
</organism>
<dbReference type="InterPro" id="IPR003593">
    <property type="entry name" value="AAA+_ATPase"/>
</dbReference>
<dbReference type="GO" id="GO:0098796">
    <property type="term" value="C:membrane protein complex"/>
    <property type="evidence" value="ECO:0007669"/>
    <property type="project" value="UniProtKB-ARBA"/>
</dbReference>
<dbReference type="SUPFAM" id="SSF52540">
    <property type="entry name" value="P-loop containing nucleoside triphosphate hydrolases"/>
    <property type="match status" value="1"/>
</dbReference>
<dbReference type="Pfam" id="PF00005">
    <property type="entry name" value="ABC_tran"/>
    <property type="match status" value="1"/>
</dbReference>
<evidence type="ECO:0000256" key="3">
    <source>
        <dbReference type="ARBA" id="ARBA00022448"/>
    </source>
</evidence>
<name>A0A0Z8DYK2_STRSU</name>
<dbReference type="InterPro" id="IPR015854">
    <property type="entry name" value="ABC_transpr_LolD-like"/>
</dbReference>
<dbReference type="EMBL" id="FIID01000015">
    <property type="protein sequence ID" value="CYV96745.1"/>
    <property type="molecule type" value="Genomic_DNA"/>
</dbReference>
<reference evidence="13 15" key="1">
    <citation type="submission" date="2016-02" db="EMBL/GenBank/DDBJ databases">
        <authorList>
            <consortium name="Pathogen Informatics"/>
        </authorList>
    </citation>
    <scope>NUCLEOTIDE SEQUENCE [LARGE SCALE GENOMIC DNA]</scope>
    <source>
        <strain evidence="13 15">LSS8</strain>
    </source>
</reference>
<dbReference type="InterPro" id="IPR017911">
    <property type="entry name" value="MacB-like_ATP-bd"/>
</dbReference>
<proteinExistence type="inferred from homology"/>
<comment type="subcellular location">
    <subcellularLocation>
        <location evidence="1">Cell membrane</location>
        <topology evidence="1">Peripheral membrane protein</topology>
    </subcellularLocation>
</comment>
<evidence type="ECO:0000256" key="1">
    <source>
        <dbReference type="ARBA" id="ARBA00004202"/>
    </source>
</evidence>
<evidence type="ECO:0000259" key="12">
    <source>
        <dbReference type="PROSITE" id="PS50893"/>
    </source>
</evidence>
<dbReference type="GO" id="GO:0022857">
    <property type="term" value="F:transmembrane transporter activity"/>
    <property type="evidence" value="ECO:0007669"/>
    <property type="project" value="TreeGrafter"/>
</dbReference>
<evidence type="ECO:0000313" key="13">
    <source>
        <dbReference type="EMBL" id="CYV96745.1"/>
    </source>
</evidence>
<dbReference type="GO" id="GO:0006865">
    <property type="term" value="P:amino acid transport"/>
    <property type="evidence" value="ECO:0007669"/>
    <property type="project" value="UniProtKB-KW"/>
</dbReference>
<dbReference type="CDD" id="cd03255">
    <property type="entry name" value="ABC_MJ0796_LolCDE_FtsE"/>
    <property type="match status" value="1"/>
</dbReference>
<keyword evidence="5" id="KW-0547">Nucleotide-binding</keyword>
<dbReference type="InterPro" id="IPR017871">
    <property type="entry name" value="ABC_transporter-like_CS"/>
</dbReference>
<evidence type="ECO:0000313" key="15">
    <source>
        <dbReference type="Proteomes" id="UP000072933"/>
    </source>
</evidence>
<evidence type="ECO:0000256" key="2">
    <source>
        <dbReference type="ARBA" id="ARBA00011131"/>
    </source>
</evidence>
<dbReference type="GO" id="GO:0005524">
    <property type="term" value="F:ATP binding"/>
    <property type="evidence" value="ECO:0007669"/>
    <property type="project" value="UniProtKB-KW"/>
</dbReference>
<comment type="subunit">
    <text evidence="2">The complex is composed of two ATP-binding proteins (HrtA), two transmembrane proteins (HrtB) and a solute-binding protein.</text>
</comment>
<evidence type="ECO:0000256" key="8">
    <source>
        <dbReference type="ARBA" id="ARBA00023136"/>
    </source>
</evidence>
<dbReference type="AlphaFoldDB" id="A0A0Z8DYK2"/>
<evidence type="ECO:0000256" key="7">
    <source>
        <dbReference type="ARBA" id="ARBA00022970"/>
    </source>
</evidence>
<keyword evidence="6 14" id="KW-0067">ATP-binding</keyword>
<accession>A0A0Z8DYK2</accession>
<keyword evidence="13" id="KW-0378">Hydrolase</keyword>
<evidence type="ECO:0000256" key="4">
    <source>
        <dbReference type="ARBA" id="ARBA00022475"/>
    </source>
</evidence>
<dbReference type="PROSITE" id="PS50893">
    <property type="entry name" value="ABC_TRANSPORTER_2"/>
    <property type="match status" value="1"/>
</dbReference>
<dbReference type="EMBL" id="JAWWZK010000018">
    <property type="protein sequence ID" value="MDX5038387.1"/>
    <property type="molecule type" value="Genomic_DNA"/>
</dbReference>
<dbReference type="InterPro" id="IPR027417">
    <property type="entry name" value="P-loop_NTPase"/>
</dbReference>
<evidence type="ECO:0000256" key="11">
    <source>
        <dbReference type="ARBA" id="ARBA00024721"/>
    </source>
</evidence>
<dbReference type="SMART" id="SM00382">
    <property type="entry name" value="AAA"/>
    <property type="match status" value="1"/>
</dbReference>
<keyword evidence="7" id="KW-0029">Amino-acid transport</keyword>
<evidence type="ECO:0000256" key="6">
    <source>
        <dbReference type="ARBA" id="ARBA00022840"/>
    </source>
</evidence>
<comment type="similarity">
    <text evidence="9">Belongs to the ABC transporter superfamily. HrtA family.</text>
</comment>
<feature type="domain" description="ABC transporter" evidence="12">
    <location>
        <begin position="4"/>
        <end position="221"/>
    </location>
</feature>
<dbReference type="Gene3D" id="3.40.50.300">
    <property type="entry name" value="P-loop containing nucleotide triphosphate hydrolases"/>
    <property type="match status" value="1"/>
</dbReference>
<dbReference type="GO" id="GO:0016887">
    <property type="term" value="F:ATP hydrolysis activity"/>
    <property type="evidence" value="ECO:0007669"/>
    <property type="project" value="InterPro"/>
</dbReference>
<evidence type="ECO:0000256" key="5">
    <source>
        <dbReference type="ARBA" id="ARBA00022741"/>
    </source>
</evidence>
<sequence>MKTLIFENISKTFQDGSQTITALKLTNFSIEEGEFVAIIGPSGSGKSTFLTLAGGLQTPTTGRVLINQSDYSDLPEKKRAKLRYKDIGFVLQASNLIPFLTVEKQLTLVDKVNKKADPSKRNELLSELGVDHLKNKFPKDLSGGERQRVAIARALYNDPALILADEPTASLDSNRAFEVVELLAKEAKERNKSIIMVTHDQRMIEKCDKVYEMKDGVLTQVR</sequence>
<gene>
    <name evidence="13" type="primary">lolD_1</name>
    <name evidence="13" type="ORF">ERS132370_01445</name>
    <name evidence="14" type="ORF">SHY70_08845</name>
</gene>
<keyword evidence="3" id="KW-0813">Transport</keyword>